<feature type="non-terminal residue" evidence="1">
    <location>
        <position position="155"/>
    </location>
</feature>
<dbReference type="AlphaFoldDB" id="A0A0F9CEI4"/>
<proteinExistence type="predicted"/>
<evidence type="ECO:0008006" key="2">
    <source>
        <dbReference type="Google" id="ProtNLM"/>
    </source>
</evidence>
<comment type="caution">
    <text evidence="1">The sequence shown here is derived from an EMBL/GenBank/DDBJ whole genome shotgun (WGS) entry which is preliminary data.</text>
</comment>
<protein>
    <recommendedName>
        <fullName evidence="2">Extracellular solute-binding protein</fullName>
    </recommendedName>
</protein>
<dbReference type="Gene3D" id="3.40.190.10">
    <property type="entry name" value="Periplasmic binding protein-like II"/>
    <property type="match status" value="1"/>
</dbReference>
<dbReference type="EMBL" id="LAZR01047052">
    <property type="protein sequence ID" value="KKK95121.1"/>
    <property type="molecule type" value="Genomic_DNA"/>
</dbReference>
<evidence type="ECO:0000313" key="1">
    <source>
        <dbReference type="EMBL" id="KKK95121.1"/>
    </source>
</evidence>
<accession>A0A0F9CEI4</accession>
<name>A0A0F9CEI4_9ZZZZ</name>
<reference evidence="1" key="1">
    <citation type="journal article" date="2015" name="Nature">
        <title>Complex archaea that bridge the gap between prokaryotes and eukaryotes.</title>
        <authorList>
            <person name="Spang A."/>
            <person name="Saw J.H."/>
            <person name="Jorgensen S.L."/>
            <person name="Zaremba-Niedzwiedzka K."/>
            <person name="Martijn J."/>
            <person name="Lind A.E."/>
            <person name="van Eijk R."/>
            <person name="Schleper C."/>
            <person name="Guy L."/>
            <person name="Ettema T.J."/>
        </authorList>
    </citation>
    <scope>NUCLEOTIDE SEQUENCE</scope>
</reference>
<gene>
    <name evidence="1" type="ORF">LCGC14_2676000</name>
</gene>
<dbReference type="SUPFAM" id="SSF53850">
    <property type="entry name" value="Periplasmic binding protein-like II"/>
    <property type="match status" value="1"/>
</dbReference>
<organism evidence="1">
    <name type="scientific">marine sediment metagenome</name>
    <dbReference type="NCBI Taxonomy" id="412755"/>
    <lineage>
        <taxon>unclassified sequences</taxon>
        <taxon>metagenomes</taxon>
        <taxon>ecological metagenomes</taxon>
    </lineage>
</organism>
<sequence length="155" mass="17012">MKRMLVLMLVSATLLTLSVWGGGAKETAPDTEAVKEVKLHIAYAGGDPLYKQVISDIVENFGKENPNIIVNNEASGTGSYPEFLKTKDAMGEFPDVVMIRNSTQYILANKLAVLPDELVNLFDDPVEFDGKVYDKVKSDNLFDQIAYAAYLCGCP</sequence>